<dbReference type="HAMAP" id="MF_00024">
    <property type="entry name" value="CobD_CbiB"/>
    <property type="match status" value="1"/>
</dbReference>
<keyword evidence="5 9" id="KW-0169">Cobalamin biosynthesis</keyword>
<protein>
    <recommendedName>
        <fullName evidence="9">Cobalamin biosynthesis protein CobD</fullName>
    </recommendedName>
</protein>
<dbReference type="GO" id="GO:0015420">
    <property type="term" value="F:ABC-type vitamin B12 transporter activity"/>
    <property type="evidence" value="ECO:0007669"/>
    <property type="project" value="UniProtKB-UniRule"/>
</dbReference>
<dbReference type="AlphaFoldDB" id="A0A3P3R010"/>
<evidence type="ECO:0000256" key="8">
    <source>
        <dbReference type="ARBA" id="ARBA00023136"/>
    </source>
</evidence>
<comment type="function">
    <text evidence="9">Converts cobyric acid to cobinamide by the addition of aminopropanol on the F carboxylic group.</text>
</comment>
<evidence type="ECO:0000313" key="11">
    <source>
        <dbReference type="Proteomes" id="UP000272490"/>
    </source>
</evidence>
<comment type="caution">
    <text evidence="10">The sequence shown here is derived from an EMBL/GenBank/DDBJ whole genome shotgun (WGS) entry which is preliminary data.</text>
</comment>
<evidence type="ECO:0000256" key="3">
    <source>
        <dbReference type="ARBA" id="ARBA00006263"/>
    </source>
</evidence>
<dbReference type="PANTHER" id="PTHR34308:SF1">
    <property type="entry name" value="COBALAMIN BIOSYNTHESIS PROTEIN CBIB"/>
    <property type="match status" value="1"/>
</dbReference>
<dbReference type="NCBIfam" id="TIGR00380">
    <property type="entry name" value="cobal_cbiB"/>
    <property type="match status" value="1"/>
</dbReference>
<sequence length="340" mass="38909">MIHYLAFISGFIADFFIRDFHELPHIVRFIGSSISVLEKFFRKKFKSKSALLFAGFLIVLFNILFWGFLAYFIDIVIYRINFYLGFLLECFLFFQIFAKASLRYESMKVYHAIRSGNIDESRKFLSMIVGRDTDCLDFEQITKAVIETVAENMSDGIVAPWFYATLGAVVAICSDMKFSWLIFVLPVVYKAVNTMDSMIGYKDEKYFYIGKAAAKLDDVVNFLPARFSAFILLIVIFFVSSVKNNTQIFRNSVHAFFKYRYIHSSPNAGQTESVIAGFFNTKLLGDAYYFGKLVKKRSIGDGNEHVSADDIVILNNITYLSYMVLLIINLIIGGIACFIL</sequence>
<evidence type="ECO:0000256" key="1">
    <source>
        <dbReference type="ARBA" id="ARBA00004651"/>
    </source>
</evidence>
<keyword evidence="8 9" id="KW-0472">Membrane</keyword>
<feature type="transmembrane region" description="Helical" evidence="9">
    <location>
        <begin position="319"/>
        <end position="339"/>
    </location>
</feature>
<dbReference type="GO" id="GO:0048472">
    <property type="term" value="F:threonine-phosphate decarboxylase activity"/>
    <property type="evidence" value="ECO:0007669"/>
    <property type="project" value="InterPro"/>
</dbReference>
<keyword evidence="11" id="KW-1185">Reference proteome</keyword>
<evidence type="ECO:0000256" key="6">
    <source>
        <dbReference type="ARBA" id="ARBA00022692"/>
    </source>
</evidence>
<dbReference type="InterPro" id="IPR004485">
    <property type="entry name" value="Cobalamin_biosynth_CobD/CbiB"/>
</dbReference>
<comment type="subcellular location">
    <subcellularLocation>
        <location evidence="1 9">Cell membrane</location>
        <topology evidence="1 9">Multi-pass membrane protein</topology>
    </subcellularLocation>
</comment>
<evidence type="ECO:0000256" key="2">
    <source>
        <dbReference type="ARBA" id="ARBA00004953"/>
    </source>
</evidence>
<evidence type="ECO:0000313" key="10">
    <source>
        <dbReference type="EMBL" id="RRJ25990.1"/>
    </source>
</evidence>
<accession>A0A3P3R010</accession>
<evidence type="ECO:0000256" key="9">
    <source>
        <dbReference type="HAMAP-Rule" id="MF_00024"/>
    </source>
</evidence>
<proteinExistence type="inferred from homology"/>
<organism evidence="10 11">
    <name type="scientific">Lachnoanaerobaculum gingivalis</name>
    <dbReference type="NCBI Taxonomy" id="2490855"/>
    <lineage>
        <taxon>Bacteria</taxon>
        <taxon>Bacillati</taxon>
        <taxon>Bacillota</taxon>
        <taxon>Clostridia</taxon>
        <taxon>Lachnospirales</taxon>
        <taxon>Lachnospiraceae</taxon>
        <taxon>Lachnoanaerobaculum</taxon>
    </lineage>
</organism>
<comment type="pathway">
    <text evidence="2 9">Cofactor biosynthesis; adenosylcobalamin biosynthesis.</text>
</comment>
<comment type="caution">
    <text evidence="9">Lacks conserved residue(s) required for the propagation of feature annotation.</text>
</comment>
<comment type="similarity">
    <text evidence="3 9">Belongs to the CobD/CbiB family.</text>
</comment>
<gene>
    <name evidence="9 10" type="primary">cobD</name>
    <name evidence="10" type="ORF">EHV10_05485</name>
</gene>
<feature type="transmembrane region" description="Helical" evidence="9">
    <location>
        <begin position="50"/>
        <end position="73"/>
    </location>
</feature>
<evidence type="ECO:0000256" key="7">
    <source>
        <dbReference type="ARBA" id="ARBA00022989"/>
    </source>
</evidence>
<feature type="transmembrane region" description="Helical" evidence="9">
    <location>
        <begin position="79"/>
        <end position="98"/>
    </location>
</feature>
<dbReference type="OrthoDB" id="9811967at2"/>
<name>A0A3P3R010_9FIRM</name>
<dbReference type="PANTHER" id="PTHR34308">
    <property type="entry name" value="COBALAMIN BIOSYNTHESIS PROTEIN CBIB"/>
    <property type="match status" value="1"/>
</dbReference>
<evidence type="ECO:0000256" key="4">
    <source>
        <dbReference type="ARBA" id="ARBA00022475"/>
    </source>
</evidence>
<reference evidence="10 11" key="1">
    <citation type="submission" date="2018-11" db="EMBL/GenBank/DDBJ databases">
        <title>Genome sequencing of Lachnoanaerobaculum sp. KCOM 2030 (= ChDC B114).</title>
        <authorList>
            <person name="Kook J.-K."/>
            <person name="Park S.-N."/>
            <person name="Lim Y.K."/>
        </authorList>
    </citation>
    <scope>NUCLEOTIDE SEQUENCE [LARGE SCALE GENOMIC DNA]</scope>
    <source>
        <strain evidence="10 11">KCOM 2030</strain>
    </source>
</reference>
<dbReference type="EMBL" id="RRCO01000002">
    <property type="protein sequence ID" value="RRJ25990.1"/>
    <property type="molecule type" value="Genomic_DNA"/>
</dbReference>
<keyword evidence="7 9" id="KW-1133">Transmembrane helix</keyword>
<dbReference type="Proteomes" id="UP000272490">
    <property type="component" value="Unassembled WGS sequence"/>
</dbReference>
<feature type="transmembrane region" description="Helical" evidence="9">
    <location>
        <begin position="219"/>
        <end position="239"/>
    </location>
</feature>
<keyword evidence="6 9" id="KW-0812">Transmembrane</keyword>
<dbReference type="Pfam" id="PF03186">
    <property type="entry name" value="CobD_Cbib"/>
    <property type="match status" value="1"/>
</dbReference>
<dbReference type="GO" id="GO:0009236">
    <property type="term" value="P:cobalamin biosynthetic process"/>
    <property type="evidence" value="ECO:0007669"/>
    <property type="project" value="UniProtKB-UniRule"/>
</dbReference>
<evidence type="ECO:0000256" key="5">
    <source>
        <dbReference type="ARBA" id="ARBA00022573"/>
    </source>
</evidence>
<dbReference type="UniPathway" id="UPA00148"/>
<dbReference type="GO" id="GO:0005886">
    <property type="term" value="C:plasma membrane"/>
    <property type="evidence" value="ECO:0007669"/>
    <property type="project" value="UniProtKB-SubCell"/>
</dbReference>
<keyword evidence="4 9" id="KW-1003">Cell membrane</keyword>